<evidence type="ECO:0000313" key="2">
    <source>
        <dbReference type="Proteomes" id="UP000887565"/>
    </source>
</evidence>
<keyword evidence="2" id="KW-1185">Reference proteome</keyword>
<name>A0A915HZT1_ROMCU</name>
<reference evidence="3" key="1">
    <citation type="submission" date="2022-11" db="UniProtKB">
        <authorList>
            <consortium name="WormBaseParasite"/>
        </authorList>
    </citation>
    <scope>IDENTIFICATION</scope>
</reference>
<dbReference type="AlphaFoldDB" id="A0A915HZT1"/>
<dbReference type="Proteomes" id="UP000887565">
    <property type="component" value="Unplaced"/>
</dbReference>
<dbReference type="WBParaSite" id="nRc.2.0.1.t06949-RA">
    <property type="protein sequence ID" value="nRc.2.0.1.t06949-RA"/>
    <property type="gene ID" value="nRc.2.0.1.g06949"/>
</dbReference>
<protein>
    <submittedName>
        <fullName evidence="3">Uncharacterized protein</fullName>
    </submittedName>
</protein>
<organism evidence="2 3">
    <name type="scientific">Romanomermis culicivorax</name>
    <name type="common">Nematode worm</name>
    <dbReference type="NCBI Taxonomy" id="13658"/>
    <lineage>
        <taxon>Eukaryota</taxon>
        <taxon>Metazoa</taxon>
        <taxon>Ecdysozoa</taxon>
        <taxon>Nematoda</taxon>
        <taxon>Enoplea</taxon>
        <taxon>Dorylaimia</taxon>
        <taxon>Mermithida</taxon>
        <taxon>Mermithoidea</taxon>
        <taxon>Mermithidae</taxon>
        <taxon>Romanomermis</taxon>
    </lineage>
</organism>
<evidence type="ECO:0000256" key="1">
    <source>
        <dbReference type="SAM" id="MobiDB-lite"/>
    </source>
</evidence>
<feature type="region of interest" description="Disordered" evidence="1">
    <location>
        <begin position="29"/>
        <end position="61"/>
    </location>
</feature>
<accession>A0A915HZT1</accession>
<evidence type="ECO:0000313" key="3">
    <source>
        <dbReference type="WBParaSite" id="nRc.2.0.1.t06949-RA"/>
    </source>
</evidence>
<proteinExistence type="predicted"/>
<sequence length="61" mass="7042">MQFKRVMKEKRIAQEENKAELEKVKTRNFQQPAANPNDGVNYKRGLGKRGQALNKVLKEGK</sequence>